<proteinExistence type="predicted"/>
<evidence type="ECO:0000256" key="1">
    <source>
        <dbReference type="SAM" id="MobiDB-lite"/>
    </source>
</evidence>
<sequence>MYGDGIVKRHTGIAGGWTGRLRRDKRKQAALIVFPRNRTDNGRPAVNNSGAKRMPVVSAGNP</sequence>
<keyword evidence="3" id="KW-1185">Reference proteome</keyword>
<feature type="region of interest" description="Disordered" evidence="1">
    <location>
        <begin position="37"/>
        <end position="62"/>
    </location>
</feature>
<accession>A0A1B7LBV0</accession>
<dbReference type="Proteomes" id="UP000078532">
    <property type="component" value="Unassembled WGS sequence"/>
</dbReference>
<dbReference type="STRING" id="1838280.A6M21_01005"/>
<dbReference type="EMBL" id="LYVF01000184">
    <property type="protein sequence ID" value="OAT80216.1"/>
    <property type="molecule type" value="Genomic_DNA"/>
</dbReference>
<reference evidence="2 3" key="1">
    <citation type="submission" date="2016-04" db="EMBL/GenBank/DDBJ databases">
        <authorList>
            <person name="Evans L.H."/>
            <person name="Alamgir A."/>
            <person name="Owens N."/>
            <person name="Weber N.D."/>
            <person name="Virtaneva K."/>
            <person name="Barbian K."/>
            <person name="Babar A."/>
            <person name="Rosenke K."/>
        </authorList>
    </citation>
    <scope>NUCLEOTIDE SEQUENCE [LARGE SCALE GENOMIC DNA]</scope>
    <source>
        <strain evidence="2 3">LMa1</strain>
    </source>
</reference>
<organism evidence="2 3">
    <name type="scientific">Desulfotomaculum copahuensis</name>
    <dbReference type="NCBI Taxonomy" id="1838280"/>
    <lineage>
        <taxon>Bacteria</taxon>
        <taxon>Bacillati</taxon>
        <taxon>Bacillota</taxon>
        <taxon>Clostridia</taxon>
        <taxon>Eubacteriales</taxon>
        <taxon>Desulfotomaculaceae</taxon>
        <taxon>Desulfotomaculum</taxon>
    </lineage>
</organism>
<protein>
    <submittedName>
        <fullName evidence="2">Uncharacterized protein</fullName>
    </submittedName>
</protein>
<gene>
    <name evidence="2" type="ORF">A6M21_01005</name>
</gene>
<dbReference type="AlphaFoldDB" id="A0A1B7LBV0"/>
<evidence type="ECO:0000313" key="3">
    <source>
        <dbReference type="Proteomes" id="UP000078532"/>
    </source>
</evidence>
<name>A0A1B7LBV0_9FIRM</name>
<evidence type="ECO:0000313" key="2">
    <source>
        <dbReference type="EMBL" id="OAT80216.1"/>
    </source>
</evidence>
<comment type="caution">
    <text evidence="2">The sequence shown here is derived from an EMBL/GenBank/DDBJ whole genome shotgun (WGS) entry which is preliminary data.</text>
</comment>